<reference evidence="2 3" key="1">
    <citation type="submission" date="2019-06" db="EMBL/GenBank/DDBJ databases">
        <title>Erythrobacter insulae sp. nov., isolated from a tidal flat.</title>
        <authorList>
            <person name="Yoon J.-H."/>
        </authorList>
    </citation>
    <scope>NUCLEOTIDE SEQUENCE [LARGE SCALE GENOMIC DNA]</scope>
    <source>
        <strain evidence="2 3">JBTF-M21</strain>
    </source>
</reference>
<gene>
    <name evidence="2" type="ORF">FGU71_07365</name>
</gene>
<dbReference type="SUPFAM" id="SSF52096">
    <property type="entry name" value="ClpP/crotonase"/>
    <property type="match status" value="1"/>
</dbReference>
<accession>A0A547PC41</accession>
<comment type="caution">
    <text evidence="2">The sequence shown here is derived from an EMBL/GenBank/DDBJ whole genome shotgun (WGS) entry which is preliminary data.</text>
</comment>
<evidence type="ECO:0000313" key="3">
    <source>
        <dbReference type="Proteomes" id="UP000316343"/>
    </source>
</evidence>
<dbReference type="Proteomes" id="UP000316343">
    <property type="component" value="Unassembled WGS sequence"/>
</dbReference>
<evidence type="ECO:0000313" key="2">
    <source>
        <dbReference type="EMBL" id="TRD11703.1"/>
    </source>
</evidence>
<dbReference type="RefSeq" id="WP_142787976.1">
    <property type="nucleotide sequence ID" value="NZ_VHJK01000001.1"/>
</dbReference>
<name>A0A547PC41_9SPHN</name>
<protein>
    <recommendedName>
        <fullName evidence="4">Alpha/beta hydrolase</fullName>
    </recommendedName>
</protein>
<organism evidence="2 3">
    <name type="scientific">Erythrobacter insulae</name>
    <dbReference type="NCBI Taxonomy" id="2584124"/>
    <lineage>
        <taxon>Bacteria</taxon>
        <taxon>Pseudomonadati</taxon>
        <taxon>Pseudomonadota</taxon>
        <taxon>Alphaproteobacteria</taxon>
        <taxon>Sphingomonadales</taxon>
        <taxon>Erythrobacteraceae</taxon>
        <taxon>Erythrobacter/Porphyrobacter group</taxon>
        <taxon>Erythrobacter</taxon>
    </lineage>
</organism>
<dbReference type="OrthoDB" id="6198264at2"/>
<dbReference type="InterPro" id="IPR029045">
    <property type="entry name" value="ClpP/crotonase-like_dom_sf"/>
</dbReference>
<dbReference type="AlphaFoldDB" id="A0A547PC41"/>
<keyword evidence="1" id="KW-0732">Signal</keyword>
<dbReference type="EMBL" id="VHJK01000001">
    <property type="protein sequence ID" value="TRD11703.1"/>
    <property type="molecule type" value="Genomic_DNA"/>
</dbReference>
<feature type="chain" id="PRO_5021985600" description="Alpha/beta hydrolase" evidence="1">
    <location>
        <begin position="23"/>
        <end position="356"/>
    </location>
</feature>
<keyword evidence="3" id="KW-1185">Reference proteome</keyword>
<sequence length="356" mass="38499">MRKLAALIALFQMLLLPAAVVAQGNSVQSNDGAGYVSARTVSTISWTEEWDPVAERWVRVADRGGRALEPVTTVTTNIVNGKVVSETVQTVPANAAARYAVPMRAQPQAQAIAHYGPFRVIGNKRAAIIGTTGPDAPAQFDAMLRDFPRISVLEMVDAGGTSHDIANLELGRRIRAAGLNTHVPEGGSARSGGVELFLAGQNRTMAPGAQFAVHSWLDNYGRQPDDFAPDAPENRLYLDYYIEMGMSESRAREFYAMTNSVPHSEALWLRADDMQPWIAANRARRIANTPAARPVLQLLMNVPALPQMPITPVPATPMPITPASETIATNAKPMIDYSDVTRFTFADATLLHVAAS</sequence>
<evidence type="ECO:0008006" key="4">
    <source>
        <dbReference type="Google" id="ProtNLM"/>
    </source>
</evidence>
<evidence type="ECO:0000256" key="1">
    <source>
        <dbReference type="SAM" id="SignalP"/>
    </source>
</evidence>
<proteinExistence type="predicted"/>
<feature type="signal peptide" evidence="1">
    <location>
        <begin position="1"/>
        <end position="22"/>
    </location>
</feature>